<gene>
    <name evidence="2" type="ORF">H7995_26180</name>
</gene>
<keyword evidence="3" id="KW-1185">Reference proteome</keyword>
<dbReference type="CDD" id="cd01948">
    <property type="entry name" value="EAL"/>
    <property type="match status" value="1"/>
</dbReference>
<reference evidence="2 3" key="1">
    <citation type="submission" date="2020-08" db="EMBL/GenBank/DDBJ databases">
        <title>Pseudomonas sp. nov.</title>
        <authorList>
            <person name="Gieschler S."/>
            <person name="Fiedler G."/>
            <person name="Brinks E."/>
            <person name="Boehnlein C."/>
            <person name="Franz C.M.A.P."/>
            <person name="Kabisch J."/>
        </authorList>
    </citation>
    <scope>NUCLEOTIDE SEQUENCE [LARGE SCALE GENOMIC DNA]</scope>
    <source>
        <strain evidence="2 3">MBT-1</strain>
    </source>
</reference>
<dbReference type="AlphaFoldDB" id="A0A7X1L0C5"/>
<proteinExistence type="predicted"/>
<dbReference type="SMART" id="SM00052">
    <property type="entry name" value="EAL"/>
    <property type="match status" value="1"/>
</dbReference>
<dbReference type="InterPro" id="IPR035919">
    <property type="entry name" value="EAL_sf"/>
</dbReference>
<comment type="caution">
    <text evidence="2">The sequence shown here is derived from an EMBL/GenBank/DDBJ whole genome shotgun (WGS) entry which is preliminary data.</text>
</comment>
<dbReference type="PROSITE" id="PS50883">
    <property type="entry name" value="EAL"/>
    <property type="match status" value="1"/>
</dbReference>
<dbReference type="PANTHER" id="PTHR33121:SF71">
    <property type="entry name" value="OXYGEN SENSOR PROTEIN DOSP"/>
    <property type="match status" value="1"/>
</dbReference>
<dbReference type="InterPro" id="IPR050706">
    <property type="entry name" value="Cyclic-di-GMP_PDE-like"/>
</dbReference>
<evidence type="ECO:0000313" key="2">
    <source>
        <dbReference type="EMBL" id="MBC2693280.1"/>
    </source>
</evidence>
<evidence type="ECO:0000313" key="3">
    <source>
        <dbReference type="Proteomes" id="UP000526003"/>
    </source>
</evidence>
<accession>A0A7X1L0C5</accession>
<organism evidence="2 3">
    <name type="scientific">Pseudomonas kielensis</name>
    <dbReference type="NCBI Taxonomy" id="2762577"/>
    <lineage>
        <taxon>Bacteria</taxon>
        <taxon>Pseudomonadati</taxon>
        <taxon>Pseudomonadota</taxon>
        <taxon>Gammaproteobacteria</taxon>
        <taxon>Pseudomonadales</taxon>
        <taxon>Pseudomonadaceae</taxon>
        <taxon>Pseudomonas</taxon>
    </lineage>
</organism>
<dbReference type="PANTHER" id="PTHR33121">
    <property type="entry name" value="CYCLIC DI-GMP PHOSPHODIESTERASE PDEF"/>
    <property type="match status" value="1"/>
</dbReference>
<dbReference type="InterPro" id="IPR001633">
    <property type="entry name" value="EAL_dom"/>
</dbReference>
<dbReference type="SUPFAM" id="SSF141868">
    <property type="entry name" value="EAL domain-like"/>
    <property type="match status" value="1"/>
</dbReference>
<dbReference type="Proteomes" id="UP000526003">
    <property type="component" value="Unassembled WGS sequence"/>
</dbReference>
<name>A0A7X1L0C5_9PSED</name>
<dbReference type="EMBL" id="JACMYG010000044">
    <property type="protein sequence ID" value="MBC2693280.1"/>
    <property type="molecule type" value="Genomic_DNA"/>
</dbReference>
<evidence type="ECO:0000259" key="1">
    <source>
        <dbReference type="PROSITE" id="PS50883"/>
    </source>
</evidence>
<sequence>MLIQTSLPAEMLCLEITESALMDDPELAHTHLLALARLGVKLSIDDYGAGNASLSYVRTLPVHELKIDRSFITQVDQQRKSAAIVRSTIVLCRELGLSVVAEGVETASELDWLKINHCDLVQGFGIGRPMPVHELYGWLEITHAGPQER</sequence>
<dbReference type="GO" id="GO:0071111">
    <property type="term" value="F:cyclic-guanylate-specific phosphodiesterase activity"/>
    <property type="evidence" value="ECO:0007669"/>
    <property type="project" value="InterPro"/>
</dbReference>
<dbReference type="Pfam" id="PF00563">
    <property type="entry name" value="EAL"/>
    <property type="match status" value="1"/>
</dbReference>
<protein>
    <submittedName>
        <fullName evidence="2">EAL domain-containing protein</fullName>
    </submittedName>
</protein>
<feature type="domain" description="EAL" evidence="1">
    <location>
        <begin position="1"/>
        <end position="143"/>
    </location>
</feature>
<dbReference type="Gene3D" id="3.20.20.450">
    <property type="entry name" value="EAL domain"/>
    <property type="match status" value="1"/>
</dbReference>